<reference evidence="2" key="1">
    <citation type="submission" date="2023-06" db="EMBL/GenBank/DDBJ databases">
        <title>Genome-scale phylogeny and comparative genomics of the fungal order Sordariales.</title>
        <authorList>
            <consortium name="Lawrence Berkeley National Laboratory"/>
            <person name="Hensen N."/>
            <person name="Bonometti L."/>
            <person name="Westerberg I."/>
            <person name="Brannstrom I.O."/>
            <person name="Guillou S."/>
            <person name="Cros-Aarteil S."/>
            <person name="Calhoun S."/>
            <person name="Haridas S."/>
            <person name="Kuo A."/>
            <person name="Mondo S."/>
            <person name="Pangilinan J."/>
            <person name="Riley R."/>
            <person name="Labutti K."/>
            <person name="Andreopoulos B."/>
            <person name="Lipzen A."/>
            <person name="Chen C."/>
            <person name="Yanf M."/>
            <person name="Daum C."/>
            <person name="Ng V."/>
            <person name="Clum A."/>
            <person name="Steindorff A."/>
            <person name="Ohm R."/>
            <person name="Martin F."/>
            <person name="Silar P."/>
            <person name="Natvig D."/>
            <person name="Lalanne C."/>
            <person name="Gautier V."/>
            <person name="Ament-Velasquez S.L."/>
            <person name="Kruys A."/>
            <person name="Hutchinson M.I."/>
            <person name="Powell A.J."/>
            <person name="Barry K."/>
            <person name="Miller A.N."/>
            <person name="Grigoriev I.V."/>
            <person name="Debuchy R."/>
            <person name="Gladieux P."/>
            <person name="Thoren M.H."/>
            <person name="Johannesson H."/>
        </authorList>
    </citation>
    <scope>NUCLEOTIDE SEQUENCE</scope>
    <source>
        <strain evidence="2">8032-3</strain>
    </source>
</reference>
<evidence type="ECO:0000313" key="3">
    <source>
        <dbReference type="Proteomes" id="UP001244011"/>
    </source>
</evidence>
<dbReference type="Proteomes" id="UP001244011">
    <property type="component" value="Unassembled WGS sequence"/>
</dbReference>
<evidence type="ECO:0000313" key="2">
    <source>
        <dbReference type="EMBL" id="KAK1766064.1"/>
    </source>
</evidence>
<protein>
    <submittedName>
        <fullName evidence="2">Uncharacterized protein</fullName>
    </submittedName>
</protein>
<proteinExistence type="predicted"/>
<gene>
    <name evidence="2" type="ORF">QBC33DRAFT_560498</name>
</gene>
<organism evidence="2 3">
    <name type="scientific">Phialemonium atrogriseum</name>
    <dbReference type="NCBI Taxonomy" id="1093897"/>
    <lineage>
        <taxon>Eukaryota</taxon>
        <taxon>Fungi</taxon>
        <taxon>Dikarya</taxon>
        <taxon>Ascomycota</taxon>
        <taxon>Pezizomycotina</taxon>
        <taxon>Sordariomycetes</taxon>
        <taxon>Sordariomycetidae</taxon>
        <taxon>Cephalothecales</taxon>
        <taxon>Cephalothecaceae</taxon>
        <taxon>Phialemonium</taxon>
    </lineage>
</organism>
<feature type="compositionally biased region" description="Basic and acidic residues" evidence="1">
    <location>
        <begin position="45"/>
        <end position="67"/>
    </location>
</feature>
<sequence>MTTPSQGQGIGRPVVINPLQAATPSSAHARQTLAYNTILANSRFSDNDLQKVPKQDCPHRQRPDHLGGEGGGRPHRQPQCIE</sequence>
<accession>A0AAJ0FKX5</accession>
<dbReference type="RefSeq" id="XP_060282277.1">
    <property type="nucleotide sequence ID" value="XM_060430064.1"/>
</dbReference>
<dbReference type="GeneID" id="85313251"/>
<dbReference type="AlphaFoldDB" id="A0AAJ0FKX5"/>
<keyword evidence="3" id="KW-1185">Reference proteome</keyword>
<comment type="caution">
    <text evidence="2">The sequence shown here is derived from an EMBL/GenBank/DDBJ whole genome shotgun (WGS) entry which is preliminary data.</text>
</comment>
<dbReference type="EMBL" id="MU839013">
    <property type="protein sequence ID" value="KAK1766064.1"/>
    <property type="molecule type" value="Genomic_DNA"/>
</dbReference>
<name>A0AAJ0FKX5_9PEZI</name>
<evidence type="ECO:0000256" key="1">
    <source>
        <dbReference type="SAM" id="MobiDB-lite"/>
    </source>
</evidence>
<feature type="region of interest" description="Disordered" evidence="1">
    <location>
        <begin position="43"/>
        <end position="82"/>
    </location>
</feature>